<protein>
    <submittedName>
        <fullName evidence="1">Uncharacterized protein</fullName>
    </submittedName>
</protein>
<accession>A0A2A4F0G9</accession>
<evidence type="ECO:0000313" key="2">
    <source>
        <dbReference type="Proteomes" id="UP000218022"/>
    </source>
</evidence>
<reference evidence="1 2" key="1">
    <citation type="submission" date="2017-01" db="EMBL/GenBank/DDBJ databases">
        <title>Whole-Genome Shotgun Sequencing of Two beta-Proteobacterial Species in Search of the Bulgecin Biosynthetic Cluster.</title>
        <authorList>
            <person name="Horsman M.E."/>
            <person name="Marous D.R."/>
            <person name="Li R."/>
            <person name="Oliver R.A."/>
            <person name="Byun B."/>
            <person name="Emrich S.J."/>
            <person name="Boggess B."/>
            <person name="Townsend C.A."/>
            <person name="Mobashery S."/>
        </authorList>
    </citation>
    <scope>NUCLEOTIDE SEQUENCE [LARGE SCALE GENOMIC DNA]</scope>
    <source>
        <strain evidence="1 2">ATCC 31363</strain>
    </source>
</reference>
<dbReference type="EMBL" id="MTZV01000004">
    <property type="protein sequence ID" value="PCE25876.1"/>
    <property type="molecule type" value="Genomic_DNA"/>
</dbReference>
<name>A0A2A4F0G9_9BURK</name>
<comment type="caution">
    <text evidence="1">The sequence shown here is derived from an EMBL/GenBank/DDBJ whole genome shotgun (WGS) entry which is preliminary data.</text>
</comment>
<sequence>MWGSIQAVESCRSPFQAEISVLTGPMHYPGKKPESQAGRALAGVFDSTEPIAPEGQKRPQMTTAK</sequence>
<gene>
    <name evidence="1" type="ORF">BWP39_15215</name>
</gene>
<evidence type="ECO:0000313" key="1">
    <source>
        <dbReference type="EMBL" id="PCE25876.1"/>
    </source>
</evidence>
<dbReference type="AlphaFoldDB" id="A0A2A4F0G9"/>
<proteinExistence type="predicted"/>
<organism evidence="1 2">
    <name type="scientific">Paraburkholderia acidicola</name>
    <dbReference type="NCBI Taxonomy" id="1912599"/>
    <lineage>
        <taxon>Bacteria</taxon>
        <taxon>Pseudomonadati</taxon>
        <taxon>Pseudomonadota</taxon>
        <taxon>Betaproteobacteria</taxon>
        <taxon>Burkholderiales</taxon>
        <taxon>Burkholderiaceae</taxon>
        <taxon>Paraburkholderia</taxon>
    </lineage>
</organism>
<dbReference type="Proteomes" id="UP000218022">
    <property type="component" value="Unassembled WGS sequence"/>
</dbReference>